<feature type="compositionally biased region" description="Basic and acidic residues" evidence="1">
    <location>
        <begin position="1"/>
        <end position="19"/>
    </location>
</feature>
<dbReference type="EMBL" id="LMYN01000019">
    <property type="protein sequence ID" value="KSA02814.1"/>
    <property type="molecule type" value="Genomic_DNA"/>
</dbReference>
<feature type="compositionally biased region" description="Basic and acidic residues" evidence="1">
    <location>
        <begin position="45"/>
        <end position="67"/>
    </location>
</feature>
<comment type="caution">
    <text evidence="2">The sequence shown here is derived from an EMBL/GenBank/DDBJ whole genome shotgun (WGS) entry which is preliminary data.</text>
</comment>
<accession>A0A0V1Q2Q7</accession>
<dbReference type="RefSeq" id="XP_015468916.1">
    <property type="nucleotide sequence ID" value="XM_015610241.1"/>
</dbReference>
<dbReference type="OrthoDB" id="10659646at2759"/>
<name>A0A0V1Q2Q7_9ASCO</name>
<organism evidence="2 3">
    <name type="scientific">Debaryomyces fabryi</name>
    <dbReference type="NCBI Taxonomy" id="58627"/>
    <lineage>
        <taxon>Eukaryota</taxon>
        <taxon>Fungi</taxon>
        <taxon>Dikarya</taxon>
        <taxon>Ascomycota</taxon>
        <taxon>Saccharomycotina</taxon>
        <taxon>Pichiomycetes</taxon>
        <taxon>Debaryomycetaceae</taxon>
        <taxon>Debaryomyces</taxon>
    </lineage>
</organism>
<evidence type="ECO:0000313" key="2">
    <source>
        <dbReference type="EMBL" id="KSA02814.1"/>
    </source>
</evidence>
<gene>
    <name evidence="2" type="ORF">AC631_01411</name>
</gene>
<feature type="compositionally biased region" description="Basic residues" evidence="1">
    <location>
        <begin position="30"/>
        <end position="44"/>
    </location>
</feature>
<feature type="region of interest" description="Disordered" evidence="1">
    <location>
        <begin position="1"/>
        <end position="73"/>
    </location>
</feature>
<evidence type="ECO:0000313" key="3">
    <source>
        <dbReference type="Proteomes" id="UP000054251"/>
    </source>
</evidence>
<keyword evidence="3" id="KW-1185">Reference proteome</keyword>
<reference evidence="2 3" key="1">
    <citation type="submission" date="2015-11" db="EMBL/GenBank/DDBJ databases">
        <title>The genome of Debaryomyces fabryi.</title>
        <authorList>
            <person name="Tafer H."/>
            <person name="Lopandic K."/>
        </authorList>
    </citation>
    <scope>NUCLEOTIDE SEQUENCE [LARGE SCALE GENOMIC DNA]</scope>
    <source>
        <strain evidence="2 3">CBS 789</strain>
    </source>
</reference>
<protein>
    <submittedName>
        <fullName evidence="2">Uncharacterized protein</fullName>
    </submittedName>
</protein>
<dbReference type="Proteomes" id="UP000054251">
    <property type="component" value="Unassembled WGS sequence"/>
</dbReference>
<dbReference type="GeneID" id="26838420"/>
<evidence type="ECO:0000256" key="1">
    <source>
        <dbReference type="SAM" id="MobiDB-lite"/>
    </source>
</evidence>
<proteinExistence type="predicted"/>
<dbReference type="AlphaFoldDB" id="A0A0V1Q2Q7"/>
<sequence>MTSIQEIHHSPVEGEEFHIQDGSSWEAPKRKPRVCKHKPHKKNSKCSEREHKWEHEHKREHEHKWFDHDEESDSDSHCTTDSDSCLDFSHDSSSGCKTPRQKNPICKHKSKRCFEFDECFECKDKHKDFFDSTSEFHNCDHSAKECLHFKGKGHNSFDCEHTFKKGLACSHRFRHTTFECIGHSRLCLFELIRRWNFFRCHRPKPWPKAHKKHI</sequence>